<feature type="compositionally biased region" description="Polar residues" evidence="1">
    <location>
        <begin position="345"/>
        <end position="355"/>
    </location>
</feature>
<evidence type="ECO:0000256" key="1">
    <source>
        <dbReference type="SAM" id="MobiDB-lite"/>
    </source>
</evidence>
<evidence type="ECO:0000313" key="3">
    <source>
        <dbReference type="RefSeq" id="XP_021862731.1"/>
    </source>
</evidence>
<reference evidence="2" key="1">
    <citation type="journal article" date="2021" name="Nat. Commun.">
        <title>Genomic analyses provide insights into spinach domestication and the genetic basis of agronomic traits.</title>
        <authorList>
            <person name="Cai X."/>
            <person name="Sun X."/>
            <person name="Xu C."/>
            <person name="Sun H."/>
            <person name="Wang X."/>
            <person name="Ge C."/>
            <person name="Zhang Z."/>
            <person name="Wang Q."/>
            <person name="Fei Z."/>
            <person name="Jiao C."/>
            <person name="Wang Q."/>
        </authorList>
    </citation>
    <scope>NUCLEOTIDE SEQUENCE [LARGE SCALE GENOMIC DNA]</scope>
    <source>
        <strain evidence="2">cv. Varoflay</strain>
    </source>
</reference>
<evidence type="ECO:0000313" key="2">
    <source>
        <dbReference type="Proteomes" id="UP000813463"/>
    </source>
</evidence>
<dbReference type="AlphaFoldDB" id="A0A9R0J7M7"/>
<feature type="compositionally biased region" description="Acidic residues" evidence="1">
    <location>
        <begin position="442"/>
        <end position="452"/>
    </location>
</feature>
<reference evidence="3" key="2">
    <citation type="submission" date="2025-08" db="UniProtKB">
        <authorList>
            <consortium name="RefSeq"/>
        </authorList>
    </citation>
    <scope>IDENTIFICATION</scope>
    <source>
        <tissue evidence="3">Leaf</tissue>
    </source>
</reference>
<feature type="compositionally biased region" description="Acidic residues" evidence="1">
    <location>
        <begin position="517"/>
        <end position="579"/>
    </location>
</feature>
<dbReference type="GO" id="GO:0006355">
    <property type="term" value="P:regulation of DNA-templated transcription"/>
    <property type="evidence" value="ECO:0007669"/>
    <property type="project" value="InterPro"/>
</dbReference>
<feature type="compositionally biased region" description="Polar residues" evidence="1">
    <location>
        <begin position="387"/>
        <end position="398"/>
    </location>
</feature>
<dbReference type="Proteomes" id="UP000813463">
    <property type="component" value="Chromosome 1"/>
</dbReference>
<feature type="compositionally biased region" description="Basic and acidic residues" evidence="1">
    <location>
        <begin position="406"/>
        <end position="440"/>
    </location>
</feature>
<organism evidence="2 3">
    <name type="scientific">Spinacia oleracea</name>
    <name type="common">Spinach</name>
    <dbReference type="NCBI Taxonomy" id="3562"/>
    <lineage>
        <taxon>Eukaryota</taxon>
        <taxon>Viridiplantae</taxon>
        <taxon>Streptophyta</taxon>
        <taxon>Embryophyta</taxon>
        <taxon>Tracheophyta</taxon>
        <taxon>Spermatophyta</taxon>
        <taxon>Magnoliopsida</taxon>
        <taxon>eudicotyledons</taxon>
        <taxon>Gunneridae</taxon>
        <taxon>Pentapetalae</taxon>
        <taxon>Caryophyllales</taxon>
        <taxon>Chenopodiaceae</taxon>
        <taxon>Chenopodioideae</taxon>
        <taxon>Anserineae</taxon>
        <taxon>Spinacia</taxon>
    </lineage>
</organism>
<dbReference type="RefSeq" id="XP_021862731.1">
    <property type="nucleotide sequence ID" value="XM_022007039.2"/>
</dbReference>
<gene>
    <name evidence="3" type="primary">LOC110801656</name>
</gene>
<protein>
    <submittedName>
        <fullName evidence="3">DDT domain-containing protein DDR4</fullName>
    </submittedName>
</protein>
<keyword evidence="2" id="KW-1185">Reference proteome</keyword>
<dbReference type="PANTHER" id="PTHR14296:SF12">
    <property type="entry name" value="DDT DOMAIN-CONTAINING PROTEIN DDR4 ISOFORM X1"/>
    <property type="match status" value="1"/>
</dbReference>
<name>A0A9R0J7M7_SPIOL</name>
<accession>A0A9R0J7M7</accession>
<sequence>MADNHQQESLDMDESQYLPPPLRELRRRWELASVLNFLSVFEPLIGKELKMSAEEIEDALINPNDLLSKLHISLLKGIRPFSKKLHDPDVWVTILCRRLAEWWPLVAEGKVPLTEAKGLLCREEISRYKELDPTVRLLMLKALCEIRTQQHDLVSYINDALKEGGQVSQFRKDTIAQDKNGASYWYDGNSVIGHRLYREVNKVMKQKLRGKKCLHLQETSSEWEILATNLEEFRKITEKFSSCQVGAEAAVHETIETEVIPVLEKMQKKKERDLKRQKLVESRLSGCHSYAAGVTRSCRTRKPVKYTFDDYDRTIDEAIKSPRKRKPGEVERNDSMHHRLRKRGSASNGFSQSGGHSEEEAVVSTHEDELNDQQGEGDNNHEENDQQGEGSENNGETDSQIEDSETDRQSENDCKTDLQIEGSDTDKDTSWTDSGGKSDNEIVSDSESDSSDNELKNVKTNGANHIKLLSQGQNDDVATGLQVKKSSDCNASQNLRKVRNPEAKNRYRQRPIVNSAFDDDVVVPDSENESEEDPSEAADSSEEDPSEAADSSEEDPSEAADSSEEDPYEAADSEDEISR</sequence>
<feature type="region of interest" description="Disordered" evidence="1">
    <location>
        <begin position="317"/>
        <end position="457"/>
    </location>
</feature>
<dbReference type="PANTHER" id="PTHR14296">
    <property type="entry name" value="REMODELING AND SPACING FACTOR 1"/>
    <property type="match status" value="1"/>
</dbReference>
<dbReference type="InterPro" id="IPR028938">
    <property type="entry name" value="Rsf1-like"/>
</dbReference>
<proteinExistence type="predicted"/>
<dbReference type="GeneID" id="110801656"/>
<feature type="compositionally biased region" description="Basic and acidic residues" evidence="1">
    <location>
        <begin position="327"/>
        <end position="337"/>
    </location>
</feature>
<dbReference type="GO" id="GO:0031213">
    <property type="term" value="C:RSF complex"/>
    <property type="evidence" value="ECO:0007669"/>
    <property type="project" value="InterPro"/>
</dbReference>
<dbReference type="KEGG" id="soe:110801656"/>
<feature type="region of interest" description="Disordered" evidence="1">
    <location>
        <begin position="483"/>
        <end position="579"/>
    </location>
</feature>
<dbReference type="OrthoDB" id="303107at2759"/>